<keyword evidence="2" id="KW-1185">Reference proteome</keyword>
<dbReference type="Proteomes" id="UP000824504">
    <property type="component" value="Chromosome"/>
</dbReference>
<gene>
    <name evidence="1" type="ORF">KDB89_09820</name>
</gene>
<dbReference type="EMBL" id="CP079216">
    <property type="protein sequence ID" value="QXT62069.1"/>
    <property type="molecule type" value="Genomic_DNA"/>
</dbReference>
<protein>
    <submittedName>
        <fullName evidence="1">Uncharacterized protein</fullName>
    </submittedName>
</protein>
<sequence length="68" mass="7769">MAYHWVPVSGAFSREALDGADLLRDFDDKGAAEEWMTLFYEELLHEGVAEVSLYEEDRLVYGPMSLEP</sequence>
<accession>A0ABX8SLJ3</accession>
<dbReference type="RefSeq" id="WP_219080613.1">
    <property type="nucleotide sequence ID" value="NZ_CP079216.1"/>
</dbReference>
<organism evidence="1 2">
    <name type="scientific">Tessaracoccus palaemonis</name>
    <dbReference type="NCBI Taxonomy" id="2829499"/>
    <lineage>
        <taxon>Bacteria</taxon>
        <taxon>Bacillati</taxon>
        <taxon>Actinomycetota</taxon>
        <taxon>Actinomycetes</taxon>
        <taxon>Propionibacteriales</taxon>
        <taxon>Propionibacteriaceae</taxon>
        <taxon>Tessaracoccus</taxon>
    </lineage>
</organism>
<proteinExistence type="predicted"/>
<evidence type="ECO:0000313" key="1">
    <source>
        <dbReference type="EMBL" id="QXT62069.1"/>
    </source>
</evidence>
<reference evidence="1 2" key="1">
    <citation type="submission" date="2021-07" db="EMBL/GenBank/DDBJ databases">
        <title>complete genome sequencing of Tessaracoccus sp.J1M15.</title>
        <authorList>
            <person name="Bae J.-W."/>
            <person name="Kim D.-y."/>
        </authorList>
    </citation>
    <scope>NUCLEOTIDE SEQUENCE [LARGE SCALE GENOMIC DNA]</scope>
    <source>
        <strain evidence="1 2">J1M15</strain>
    </source>
</reference>
<evidence type="ECO:0000313" key="2">
    <source>
        <dbReference type="Proteomes" id="UP000824504"/>
    </source>
</evidence>
<name>A0ABX8SLJ3_9ACTN</name>